<evidence type="ECO:0000256" key="4">
    <source>
        <dbReference type="ARBA" id="ARBA00023136"/>
    </source>
</evidence>
<protein>
    <submittedName>
        <fullName evidence="7">MFS transporter</fullName>
    </submittedName>
</protein>
<dbReference type="GO" id="GO:0046943">
    <property type="term" value="F:carboxylic acid transmembrane transporter activity"/>
    <property type="evidence" value="ECO:0007669"/>
    <property type="project" value="TreeGrafter"/>
</dbReference>
<evidence type="ECO:0000256" key="3">
    <source>
        <dbReference type="ARBA" id="ARBA00022989"/>
    </source>
</evidence>
<reference evidence="7 8" key="1">
    <citation type="submission" date="2020-04" db="EMBL/GenBank/DDBJ databases">
        <title>MicrobeNet Type strains.</title>
        <authorList>
            <person name="Nicholson A.C."/>
        </authorList>
    </citation>
    <scope>NUCLEOTIDE SEQUENCE [LARGE SCALE GENOMIC DNA]</scope>
    <source>
        <strain evidence="7 8">DSM 45078</strain>
    </source>
</reference>
<dbReference type="Gene3D" id="1.20.1250.20">
    <property type="entry name" value="MFS general substrate transporter like domains"/>
    <property type="match status" value="1"/>
</dbReference>
<dbReference type="AlphaFoldDB" id="A0A846XC61"/>
<keyword evidence="4 5" id="KW-0472">Membrane</keyword>
<feature type="transmembrane region" description="Helical" evidence="5">
    <location>
        <begin position="92"/>
        <end position="115"/>
    </location>
</feature>
<dbReference type="Proteomes" id="UP000565715">
    <property type="component" value="Unassembled WGS sequence"/>
</dbReference>
<feature type="transmembrane region" description="Helical" evidence="5">
    <location>
        <begin position="6"/>
        <end position="26"/>
    </location>
</feature>
<comment type="subcellular location">
    <subcellularLocation>
        <location evidence="1">Cell membrane</location>
        <topology evidence="1">Multi-pass membrane protein</topology>
    </subcellularLocation>
</comment>
<dbReference type="Pfam" id="PF07690">
    <property type="entry name" value="MFS_1"/>
    <property type="match status" value="1"/>
</dbReference>
<proteinExistence type="predicted"/>
<evidence type="ECO:0000259" key="6">
    <source>
        <dbReference type="PROSITE" id="PS50850"/>
    </source>
</evidence>
<keyword evidence="3 5" id="KW-1133">Transmembrane helix</keyword>
<comment type="caution">
    <text evidence="7">The sequence shown here is derived from an EMBL/GenBank/DDBJ whole genome shotgun (WGS) entry which is preliminary data.</text>
</comment>
<feature type="transmembrane region" description="Helical" evidence="5">
    <location>
        <begin position="33"/>
        <end position="53"/>
    </location>
</feature>
<dbReference type="InterPro" id="IPR005829">
    <property type="entry name" value="Sugar_transporter_CS"/>
</dbReference>
<dbReference type="PROSITE" id="PS00217">
    <property type="entry name" value="SUGAR_TRANSPORT_2"/>
    <property type="match status" value="1"/>
</dbReference>
<evidence type="ECO:0000313" key="8">
    <source>
        <dbReference type="Proteomes" id="UP000565715"/>
    </source>
</evidence>
<dbReference type="SUPFAM" id="SSF103473">
    <property type="entry name" value="MFS general substrate transporter"/>
    <property type="match status" value="1"/>
</dbReference>
<keyword evidence="2 5" id="KW-0812">Transmembrane</keyword>
<dbReference type="InterPro" id="IPR011701">
    <property type="entry name" value="MFS"/>
</dbReference>
<dbReference type="PROSITE" id="PS50850">
    <property type="entry name" value="MFS"/>
    <property type="match status" value="1"/>
</dbReference>
<dbReference type="PANTHER" id="PTHR23508">
    <property type="entry name" value="CARBOXYLIC ACID TRANSPORTER PROTEIN HOMOLOG"/>
    <property type="match status" value="1"/>
</dbReference>
<accession>A0A846XC61</accession>
<dbReference type="InterPro" id="IPR036259">
    <property type="entry name" value="MFS_trans_sf"/>
</dbReference>
<evidence type="ECO:0000256" key="1">
    <source>
        <dbReference type="ARBA" id="ARBA00004651"/>
    </source>
</evidence>
<dbReference type="EMBL" id="JAAXOO010000001">
    <property type="protein sequence ID" value="NKY32256.1"/>
    <property type="molecule type" value="Genomic_DNA"/>
</dbReference>
<organism evidence="7 8">
    <name type="scientific">Nocardia speluncae</name>
    <dbReference type="NCBI Taxonomy" id="419477"/>
    <lineage>
        <taxon>Bacteria</taxon>
        <taxon>Bacillati</taxon>
        <taxon>Actinomycetota</taxon>
        <taxon>Actinomycetes</taxon>
        <taxon>Mycobacteriales</taxon>
        <taxon>Nocardiaceae</taxon>
        <taxon>Nocardia</taxon>
    </lineage>
</organism>
<dbReference type="RefSeq" id="WP_068036342.1">
    <property type="nucleotide sequence ID" value="NZ_JAAXOO010000001.1"/>
</dbReference>
<evidence type="ECO:0000256" key="5">
    <source>
        <dbReference type="SAM" id="Phobius"/>
    </source>
</evidence>
<name>A0A846XC61_9NOCA</name>
<sequence length="128" mass="13205">MSSFAPVFSLGLIGMMLGGMIFGPVSDRIGRRGVIIGCTIRFGVLTLATSQAQSVETLMALRFLTGLGLGGITPNLIALAAEYAPARLRTTVVTIVVCAFSVGGFAGGFIAAWLIPALGWRALFVIGG</sequence>
<keyword evidence="8" id="KW-1185">Reference proteome</keyword>
<dbReference type="GO" id="GO:0005886">
    <property type="term" value="C:plasma membrane"/>
    <property type="evidence" value="ECO:0007669"/>
    <property type="project" value="UniProtKB-SubCell"/>
</dbReference>
<evidence type="ECO:0000313" key="7">
    <source>
        <dbReference type="EMBL" id="NKY32256.1"/>
    </source>
</evidence>
<feature type="domain" description="Major facilitator superfamily (MFS) profile" evidence="6">
    <location>
        <begin position="1"/>
        <end position="128"/>
    </location>
</feature>
<dbReference type="PANTHER" id="PTHR23508:SF10">
    <property type="entry name" value="CARBOXYLIC ACID TRANSPORTER PROTEIN HOMOLOG"/>
    <property type="match status" value="1"/>
</dbReference>
<dbReference type="InterPro" id="IPR020846">
    <property type="entry name" value="MFS_dom"/>
</dbReference>
<gene>
    <name evidence="7" type="ORF">HGA13_04100</name>
</gene>
<evidence type="ECO:0000256" key="2">
    <source>
        <dbReference type="ARBA" id="ARBA00022692"/>
    </source>
</evidence>
<feature type="transmembrane region" description="Helical" evidence="5">
    <location>
        <begin position="59"/>
        <end position="80"/>
    </location>
</feature>